<organism evidence="2 3">
    <name type="scientific">Araneus ventricosus</name>
    <name type="common">Orbweaver spider</name>
    <name type="synonym">Epeira ventricosa</name>
    <dbReference type="NCBI Taxonomy" id="182803"/>
    <lineage>
        <taxon>Eukaryota</taxon>
        <taxon>Metazoa</taxon>
        <taxon>Ecdysozoa</taxon>
        <taxon>Arthropoda</taxon>
        <taxon>Chelicerata</taxon>
        <taxon>Arachnida</taxon>
        <taxon>Araneae</taxon>
        <taxon>Araneomorphae</taxon>
        <taxon>Entelegynae</taxon>
        <taxon>Araneoidea</taxon>
        <taxon>Araneidae</taxon>
        <taxon>Araneus</taxon>
    </lineage>
</organism>
<gene>
    <name evidence="2" type="ORF">AVEN_202570_1</name>
</gene>
<reference evidence="2 3" key="1">
    <citation type="journal article" date="2019" name="Sci. Rep.">
        <title>Orb-weaving spider Araneus ventricosus genome elucidates the spidroin gene catalogue.</title>
        <authorList>
            <person name="Kono N."/>
            <person name="Nakamura H."/>
            <person name="Ohtoshi R."/>
            <person name="Moran D.A.P."/>
            <person name="Shinohara A."/>
            <person name="Yoshida Y."/>
            <person name="Fujiwara M."/>
            <person name="Mori M."/>
            <person name="Tomita M."/>
            <person name="Arakawa K."/>
        </authorList>
    </citation>
    <scope>NUCLEOTIDE SEQUENCE [LARGE SCALE GENOMIC DNA]</scope>
</reference>
<keyword evidence="3" id="KW-1185">Reference proteome</keyword>
<comment type="caution">
    <text evidence="2">The sequence shown here is derived from an EMBL/GenBank/DDBJ whole genome shotgun (WGS) entry which is preliminary data.</text>
</comment>
<dbReference type="EMBL" id="BGPR01004160">
    <property type="protein sequence ID" value="GBM96618.1"/>
    <property type="molecule type" value="Genomic_DNA"/>
</dbReference>
<accession>A0A4Y2K438</accession>
<name>A0A4Y2K438_ARAVE</name>
<evidence type="ECO:0000313" key="2">
    <source>
        <dbReference type="EMBL" id="GBM96618.1"/>
    </source>
</evidence>
<evidence type="ECO:0000256" key="1">
    <source>
        <dbReference type="SAM" id="MobiDB-lite"/>
    </source>
</evidence>
<feature type="region of interest" description="Disordered" evidence="1">
    <location>
        <begin position="1"/>
        <end position="48"/>
    </location>
</feature>
<dbReference type="AlphaFoldDB" id="A0A4Y2K438"/>
<protein>
    <submittedName>
        <fullName evidence="2">Uncharacterized protein</fullName>
    </submittedName>
</protein>
<proteinExistence type="predicted"/>
<dbReference type="Proteomes" id="UP000499080">
    <property type="component" value="Unassembled WGS sequence"/>
</dbReference>
<evidence type="ECO:0000313" key="3">
    <source>
        <dbReference type="Proteomes" id="UP000499080"/>
    </source>
</evidence>
<sequence>MHPNDSRFDSSSAEARVLKNITGHGPIPPVGGTHYHRQRTSPSHCTHQGSETQFIYPAASQPRTRGAHQWDITNSETLLFIFEICMLQI</sequence>